<keyword evidence="3" id="KW-1185">Reference proteome</keyword>
<evidence type="ECO:0000313" key="3">
    <source>
        <dbReference type="Proteomes" id="UP000501690"/>
    </source>
</evidence>
<protein>
    <submittedName>
        <fullName evidence="1">Uncharacterized protein</fullName>
    </submittedName>
</protein>
<proteinExistence type="predicted"/>
<organism evidence="1 3">
    <name type="scientific">Vigna unguiculata</name>
    <name type="common">Cowpea</name>
    <dbReference type="NCBI Taxonomy" id="3917"/>
    <lineage>
        <taxon>Eukaryota</taxon>
        <taxon>Viridiplantae</taxon>
        <taxon>Streptophyta</taxon>
        <taxon>Embryophyta</taxon>
        <taxon>Tracheophyta</taxon>
        <taxon>Spermatophyta</taxon>
        <taxon>Magnoliopsida</taxon>
        <taxon>eudicotyledons</taxon>
        <taxon>Gunneridae</taxon>
        <taxon>Pentapetalae</taxon>
        <taxon>rosids</taxon>
        <taxon>fabids</taxon>
        <taxon>Fabales</taxon>
        <taxon>Fabaceae</taxon>
        <taxon>Papilionoideae</taxon>
        <taxon>50 kb inversion clade</taxon>
        <taxon>NPAAA clade</taxon>
        <taxon>indigoferoid/millettioid clade</taxon>
        <taxon>Phaseoleae</taxon>
        <taxon>Vigna</taxon>
    </lineage>
</organism>
<sequence>MSFDSCCIGGLRRGATATEARTGASFTVQMRGELLLRSGSQVHMRLCANLKVFAAMDVISAAVADGD</sequence>
<evidence type="ECO:0000313" key="1">
    <source>
        <dbReference type="EMBL" id="QCD95941.1"/>
    </source>
</evidence>
<dbReference type="Proteomes" id="UP000501690">
    <property type="component" value="Linkage Group LG6"/>
</dbReference>
<name>A0A4D6M628_VIGUN</name>
<accession>A0A4D6M628</accession>
<evidence type="ECO:0000313" key="2">
    <source>
        <dbReference type="EMBL" id="QCD95942.1"/>
    </source>
</evidence>
<reference evidence="1 3" key="1">
    <citation type="submission" date="2019-04" db="EMBL/GenBank/DDBJ databases">
        <title>An improved genome assembly and genetic linkage map for asparagus bean, Vigna unguiculata ssp. sesquipedialis.</title>
        <authorList>
            <person name="Xia Q."/>
            <person name="Zhang R."/>
            <person name="Dong Y."/>
        </authorList>
    </citation>
    <scope>NUCLEOTIDE SEQUENCE [LARGE SCALE GENOMIC DNA]</scope>
    <source>
        <tissue evidence="1">Leaf</tissue>
    </source>
</reference>
<dbReference type="EMBL" id="CP039350">
    <property type="protein sequence ID" value="QCD95942.1"/>
    <property type="molecule type" value="Genomic_DNA"/>
</dbReference>
<dbReference type="AlphaFoldDB" id="A0A4D6M628"/>
<dbReference type="EMBL" id="CP039350">
    <property type="protein sequence ID" value="QCD95941.1"/>
    <property type="molecule type" value="Genomic_DNA"/>
</dbReference>
<gene>
    <name evidence="1" type="ORF">DEO72_LG6g639</name>
    <name evidence="2" type="ORF">DEO72_LG6g640</name>
</gene>